<dbReference type="Proteomes" id="UP000034603">
    <property type="component" value="Unassembled WGS sequence"/>
</dbReference>
<protein>
    <submittedName>
        <fullName evidence="1">Uncharacterized protein</fullName>
    </submittedName>
</protein>
<sequence>MPLEVEHGESDQRKFVLKGGYSYAGSLKINYDGDRTGEVSIVDESQKPPKVVGLVLLRRRGQQHTFTIRLNVTSVFSGNYAQQTITRIDVKRI</sequence>
<reference evidence="1 2" key="1">
    <citation type="journal article" date="2015" name="Nature">
        <title>rRNA introns, odd ribosomes, and small enigmatic genomes across a large radiation of phyla.</title>
        <authorList>
            <person name="Brown C.T."/>
            <person name="Hug L.A."/>
            <person name="Thomas B.C."/>
            <person name="Sharon I."/>
            <person name="Castelle C.J."/>
            <person name="Singh A."/>
            <person name="Wilkins M.J."/>
            <person name="Williams K.H."/>
            <person name="Banfield J.F."/>
        </authorList>
    </citation>
    <scope>NUCLEOTIDE SEQUENCE [LARGE SCALE GENOMIC DNA]</scope>
</reference>
<dbReference type="EMBL" id="LBTR01000015">
    <property type="protein sequence ID" value="KKQ45447.1"/>
    <property type="molecule type" value="Genomic_DNA"/>
</dbReference>
<proteinExistence type="predicted"/>
<dbReference type="AlphaFoldDB" id="A0A0G0HT45"/>
<evidence type="ECO:0000313" key="2">
    <source>
        <dbReference type="Proteomes" id="UP000034603"/>
    </source>
</evidence>
<organism evidence="1 2">
    <name type="scientific">Candidatus Woesebacteria bacterium GW2011_GWA1_37_8</name>
    <dbReference type="NCBI Taxonomy" id="1618546"/>
    <lineage>
        <taxon>Bacteria</taxon>
        <taxon>Candidatus Woeseibacteriota</taxon>
    </lineage>
</organism>
<comment type="caution">
    <text evidence="1">The sequence shown here is derived from an EMBL/GenBank/DDBJ whole genome shotgun (WGS) entry which is preliminary data.</text>
</comment>
<evidence type="ECO:0000313" key="1">
    <source>
        <dbReference type="EMBL" id="KKQ45447.1"/>
    </source>
</evidence>
<accession>A0A0G0HT45</accession>
<gene>
    <name evidence="1" type="ORF">US62_C0015G0028</name>
</gene>
<name>A0A0G0HT45_9BACT</name>